<dbReference type="SUPFAM" id="SSF56281">
    <property type="entry name" value="Metallo-hydrolase/oxidoreductase"/>
    <property type="match status" value="1"/>
</dbReference>
<dbReference type="PANTHER" id="PTHR43084:SF1">
    <property type="entry name" value="PERSULFIDE DIOXYGENASE ETHE1, MITOCHONDRIAL"/>
    <property type="match status" value="1"/>
</dbReference>
<dbReference type="GO" id="GO:0006749">
    <property type="term" value="P:glutathione metabolic process"/>
    <property type="evidence" value="ECO:0007669"/>
    <property type="project" value="InterPro"/>
</dbReference>
<dbReference type="InterPro" id="IPR044528">
    <property type="entry name" value="POD-like_MBL-fold"/>
</dbReference>
<keyword evidence="3" id="KW-0378">Hydrolase</keyword>
<accession>A0A3B0XS18</accession>
<dbReference type="GO" id="GO:0070813">
    <property type="term" value="P:hydrogen sulfide metabolic process"/>
    <property type="evidence" value="ECO:0007669"/>
    <property type="project" value="TreeGrafter"/>
</dbReference>
<protein>
    <submittedName>
        <fullName evidence="3">MBL-fold metallo-hydrolase superfamily</fullName>
    </submittedName>
</protein>
<organism evidence="3">
    <name type="scientific">hydrothermal vent metagenome</name>
    <dbReference type="NCBI Taxonomy" id="652676"/>
    <lineage>
        <taxon>unclassified sequences</taxon>
        <taxon>metagenomes</taxon>
        <taxon>ecological metagenomes</taxon>
    </lineage>
</organism>
<dbReference type="InterPro" id="IPR051682">
    <property type="entry name" value="Mito_Persulfide_Diox"/>
</dbReference>
<proteinExistence type="predicted"/>
<dbReference type="Gene3D" id="3.60.15.10">
    <property type="entry name" value="Ribonuclease Z/Hydroxyacylglutathione hydrolase-like"/>
    <property type="match status" value="1"/>
</dbReference>
<gene>
    <name evidence="3" type="ORF">MNBD_GAMMA09-156</name>
</gene>
<dbReference type="GO" id="GO:0016787">
    <property type="term" value="F:hydrolase activity"/>
    <property type="evidence" value="ECO:0007669"/>
    <property type="project" value="UniProtKB-KW"/>
</dbReference>
<dbReference type="SMART" id="SM00849">
    <property type="entry name" value="Lactamase_B"/>
    <property type="match status" value="1"/>
</dbReference>
<reference evidence="3" key="1">
    <citation type="submission" date="2018-06" db="EMBL/GenBank/DDBJ databases">
        <authorList>
            <person name="Zhirakovskaya E."/>
        </authorList>
    </citation>
    <scope>NUCLEOTIDE SEQUENCE</scope>
</reference>
<feature type="domain" description="Metallo-beta-lactamase" evidence="2">
    <location>
        <begin position="13"/>
        <end position="204"/>
    </location>
</feature>
<evidence type="ECO:0000256" key="1">
    <source>
        <dbReference type="ARBA" id="ARBA00022723"/>
    </source>
</evidence>
<dbReference type="InterPro" id="IPR001279">
    <property type="entry name" value="Metallo-B-lactamas"/>
</dbReference>
<name>A0A3B0XS18_9ZZZZ</name>
<dbReference type="GO" id="GO:0046872">
    <property type="term" value="F:metal ion binding"/>
    <property type="evidence" value="ECO:0007669"/>
    <property type="project" value="UniProtKB-KW"/>
</dbReference>
<dbReference type="Pfam" id="PF00753">
    <property type="entry name" value="Lactamase_B"/>
    <property type="match status" value="1"/>
</dbReference>
<dbReference type="PANTHER" id="PTHR43084">
    <property type="entry name" value="PERSULFIDE DIOXYGENASE ETHE1"/>
    <property type="match status" value="1"/>
</dbReference>
<dbReference type="GO" id="GO:0050313">
    <property type="term" value="F:sulfur dioxygenase activity"/>
    <property type="evidence" value="ECO:0007669"/>
    <property type="project" value="InterPro"/>
</dbReference>
<evidence type="ECO:0000259" key="2">
    <source>
        <dbReference type="SMART" id="SM00849"/>
    </source>
</evidence>
<keyword evidence="1" id="KW-0479">Metal-binding</keyword>
<dbReference type="AlphaFoldDB" id="A0A3B0XS18"/>
<evidence type="ECO:0000313" key="3">
    <source>
        <dbReference type="EMBL" id="VAW67500.1"/>
    </source>
</evidence>
<sequence length="285" mass="32159">MLEIKTFFDKRTSTLTHLAYDGTTKDAVVFDPVLDLDTTGWRTYTDSLNVLDDFISQNGLNLHYVLDTHIHADHLSGMQHLKEKYKAPLVINEEIKLVQSTFKEVFNFSDDFDVRGADFDVLVKDGDQLNAGSILIEVLHTPGHTPACTSYKIDEHVFTGDALFMPDIGTGRCDFPKGSARDLYHSVTAKLYALPDKTKVYPAHDYPQGRELLTFTTIGESKLSNVDLPASRSEDDYVHFMQERDSKLSLPKLIYQSVQVNLTAGKLPKTEPNGQHYLKIPIYND</sequence>
<dbReference type="EMBL" id="UOFI01000100">
    <property type="protein sequence ID" value="VAW67500.1"/>
    <property type="molecule type" value="Genomic_DNA"/>
</dbReference>
<dbReference type="CDD" id="cd07724">
    <property type="entry name" value="POD-like_MBL-fold"/>
    <property type="match status" value="1"/>
</dbReference>
<dbReference type="InterPro" id="IPR036866">
    <property type="entry name" value="RibonucZ/Hydroxyglut_hydro"/>
</dbReference>